<evidence type="ECO:0000313" key="8">
    <source>
        <dbReference type="EMBL" id="CCV65113.1"/>
    </source>
</evidence>
<dbReference type="Proteomes" id="UP000032737">
    <property type="component" value="Chromosome"/>
</dbReference>
<comment type="cofactor">
    <cofactor evidence="6">
        <name>Mn(2+)</name>
        <dbReference type="ChEBI" id="CHEBI:29035"/>
    </cofactor>
    <text evidence="6">Binds 1 Mn(2+) ion per subunit.</text>
</comment>
<evidence type="ECO:0000256" key="4">
    <source>
        <dbReference type="ARBA" id="ARBA00023235"/>
    </source>
</evidence>
<keyword evidence="9" id="KW-1185">Reference proteome</keyword>
<dbReference type="KEGG" id="abra:BN85300920"/>
<comment type="function">
    <text evidence="6">Catalyzes the interconversion of L-rhamnose and L-rhamnulose.</text>
</comment>
<dbReference type="AlphaFoldDB" id="U4KQS9"/>
<evidence type="ECO:0000256" key="2">
    <source>
        <dbReference type="ARBA" id="ARBA00022723"/>
    </source>
</evidence>
<dbReference type="GO" id="GO:0019324">
    <property type="term" value="P:L-lyxose metabolic process"/>
    <property type="evidence" value="ECO:0007669"/>
    <property type="project" value="TreeGrafter"/>
</dbReference>
<dbReference type="PANTHER" id="PTHR30268">
    <property type="entry name" value="L-RHAMNOSE ISOMERASE"/>
    <property type="match status" value="1"/>
</dbReference>
<organism evidence="8 9">
    <name type="scientific">Acholeplasma brassicae</name>
    <dbReference type="NCBI Taxonomy" id="61635"/>
    <lineage>
        <taxon>Bacteria</taxon>
        <taxon>Bacillati</taxon>
        <taxon>Mycoplasmatota</taxon>
        <taxon>Mollicutes</taxon>
        <taxon>Acholeplasmatales</taxon>
        <taxon>Acholeplasmataceae</taxon>
        <taxon>Acholeplasma</taxon>
    </lineage>
</organism>
<feature type="binding site" evidence="6">
    <location>
        <position position="254"/>
    </location>
    <ligand>
        <name>Mn(2+)</name>
        <dbReference type="ChEBI" id="CHEBI:29035"/>
    </ligand>
</feature>
<feature type="binding site" evidence="6">
    <location>
        <position position="286"/>
    </location>
    <ligand>
        <name>Mn(2+)</name>
        <dbReference type="ChEBI" id="CHEBI:29035"/>
    </ligand>
</feature>
<dbReference type="GO" id="GO:0019301">
    <property type="term" value="P:rhamnose catabolic process"/>
    <property type="evidence" value="ECO:0007669"/>
    <property type="project" value="UniProtKB-UniRule"/>
</dbReference>
<dbReference type="GO" id="GO:0030145">
    <property type="term" value="F:manganese ion binding"/>
    <property type="evidence" value="ECO:0007669"/>
    <property type="project" value="UniProtKB-UniRule"/>
</dbReference>
<dbReference type="HOGENOM" id="CLU_052790_0_0_14"/>
<keyword evidence="1 6" id="KW-0963">Cytoplasm</keyword>
<dbReference type="EMBL" id="FO681348">
    <property type="protein sequence ID" value="CCV65113.1"/>
    <property type="molecule type" value="Genomic_DNA"/>
</dbReference>
<evidence type="ECO:0000313" key="9">
    <source>
        <dbReference type="Proteomes" id="UP000032737"/>
    </source>
</evidence>
<comment type="similarity">
    <text evidence="6">Belongs to the rhamnose isomerase family.</text>
</comment>
<dbReference type="GO" id="GO:0008740">
    <property type="term" value="F:L-rhamnose isomerase activity"/>
    <property type="evidence" value="ECO:0007669"/>
    <property type="project" value="UniProtKB-UniRule"/>
</dbReference>
<evidence type="ECO:0000256" key="3">
    <source>
        <dbReference type="ARBA" id="ARBA00023211"/>
    </source>
</evidence>
<protein>
    <recommendedName>
        <fullName evidence="6 7">L-rhamnose isomerase</fullName>
        <ecNumber evidence="6 7">5.3.1.14</ecNumber>
    </recommendedName>
</protein>
<dbReference type="GO" id="GO:0005737">
    <property type="term" value="C:cytoplasm"/>
    <property type="evidence" value="ECO:0007669"/>
    <property type="project" value="UniProtKB-SubCell"/>
</dbReference>
<dbReference type="Gene3D" id="3.20.20.150">
    <property type="entry name" value="Divalent-metal-dependent TIM barrel enzymes"/>
    <property type="match status" value="1"/>
</dbReference>
<dbReference type="HAMAP" id="MF_00541">
    <property type="entry name" value="RhaA"/>
    <property type="match status" value="1"/>
</dbReference>
<dbReference type="NCBIfam" id="TIGR01748">
    <property type="entry name" value="rhaA"/>
    <property type="match status" value="1"/>
</dbReference>
<feature type="binding site" evidence="6">
    <location>
        <position position="288"/>
    </location>
    <ligand>
        <name>Mn(2+)</name>
        <dbReference type="ChEBI" id="CHEBI:29035"/>
    </ligand>
</feature>
<dbReference type="EC" id="5.3.1.14" evidence="6 7"/>
<dbReference type="OrthoDB" id="9766697at2"/>
<name>U4KQS9_9MOLU</name>
<evidence type="ECO:0000256" key="7">
    <source>
        <dbReference type="NCBIfam" id="TIGR01748"/>
    </source>
</evidence>
<keyword evidence="4 6" id="KW-0413">Isomerase</keyword>
<accession>U4KQS9</accession>
<dbReference type="PANTHER" id="PTHR30268:SF0">
    <property type="entry name" value="L-RHAMNOSE ISOMERASE"/>
    <property type="match status" value="1"/>
</dbReference>
<dbReference type="NCBIfam" id="NF002203">
    <property type="entry name" value="PRK01076.1"/>
    <property type="match status" value="1"/>
</dbReference>
<dbReference type="InterPro" id="IPR050337">
    <property type="entry name" value="L-rhamnose_isomerase"/>
</dbReference>
<dbReference type="SUPFAM" id="SSF51658">
    <property type="entry name" value="Xylose isomerase-like"/>
    <property type="match status" value="1"/>
</dbReference>
<dbReference type="RefSeq" id="WP_030003982.1">
    <property type="nucleotide sequence ID" value="NC_022549.1"/>
</dbReference>
<comment type="pathway">
    <text evidence="6">Carbohydrate degradation; L-rhamnose degradation; glycerone phosphate from L-rhamnose: step 1/3.</text>
</comment>
<comment type="subcellular location">
    <subcellularLocation>
        <location evidence="6">Cytoplasm</location>
    </subcellularLocation>
</comment>
<evidence type="ECO:0000256" key="1">
    <source>
        <dbReference type="ARBA" id="ARBA00022490"/>
    </source>
</evidence>
<dbReference type="Pfam" id="PF06134">
    <property type="entry name" value="RhaA"/>
    <property type="match status" value="1"/>
</dbReference>
<reference evidence="8 9" key="1">
    <citation type="journal article" date="2013" name="J. Mol. Microbiol. Biotechnol.">
        <title>Analysis of the Complete Genomes of Acholeplasma brassicae , A. palmae and A. laidlawii and Their Comparison to the Obligate Parasites from ' Candidatus Phytoplasma'.</title>
        <authorList>
            <person name="Kube M."/>
            <person name="Siewert C."/>
            <person name="Migdoll A.M."/>
            <person name="Duduk B."/>
            <person name="Holz S."/>
            <person name="Rabus R."/>
            <person name="Seemuller E."/>
            <person name="Mitrovic J."/>
            <person name="Muller I."/>
            <person name="Buttner C."/>
            <person name="Reinhardt R."/>
        </authorList>
    </citation>
    <scope>NUCLEOTIDE SEQUENCE [LARGE SCALE GENOMIC DNA]</scope>
    <source>
        <strain evidence="9">0502</strain>
    </source>
</reference>
<dbReference type="InterPro" id="IPR036237">
    <property type="entry name" value="Xyl_isomerase-like_sf"/>
</dbReference>
<sequence length="408" mass="46923">MTNYELARKAYQEIGVDTEEAINALGKVRLSLQCWQTDDVKGFLFKDNALTGGIQVTGNYIGRARNPQEVKDDLSLALSLIPGNHKVNLHAIYADTNEVIDLDRIEPRHFKPWVDWAKKEHIGLDFNPTCFSHKKSSDGFTLSHPDQNIRDFWIKHCIQSRKIGAYFQKELKQPSVVNLWIPDGFKDNPYDLITPRVRLKESLDEIYQEKLDVTDVMESKLFGIGAEAYTVGSHEFYLSYALLNKLGVCFDTGHFHLTESVADKIASLSVFNQTLLLHVSRPVRWDSDHVVIFDDETSKIAQVLVRGNLLDKVHIGFDFFDASISRVSALVIGARSFQLALMKALLEPKEALTSIEFNKDYSKRLYYQEMLKGLPYGVVYDEFLKRHHCESQHTWFDKVRAYEERLDR</sequence>
<comment type="catalytic activity">
    <reaction evidence="6">
        <text>L-rhamnopyranose = L-rhamnulose</text>
        <dbReference type="Rhea" id="RHEA:23160"/>
        <dbReference type="ChEBI" id="CHEBI:17897"/>
        <dbReference type="ChEBI" id="CHEBI:62346"/>
        <dbReference type="EC" id="5.3.1.14"/>
    </reaction>
</comment>
<keyword evidence="5 6" id="KW-0684">Rhamnose metabolism</keyword>
<keyword evidence="3 6" id="KW-0464">Manganese</keyword>
<keyword evidence="2 6" id="KW-0479">Metal-binding</keyword>
<dbReference type="UniPathway" id="UPA00541">
    <property type="reaction ID" value="UER00601"/>
</dbReference>
<dbReference type="STRING" id="61635.BN85300920"/>
<gene>
    <name evidence="6 8" type="primary">rhaA</name>
    <name evidence="8" type="ORF">BN85300920</name>
</gene>
<dbReference type="InterPro" id="IPR009308">
    <property type="entry name" value="Rhamnose_isomerase"/>
</dbReference>
<evidence type="ECO:0000256" key="5">
    <source>
        <dbReference type="ARBA" id="ARBA00023308"/>
    </source>
</evidence>
<proteinExistence type="inferred from homology"/>
<evidence type="ECO:0000256" key="6">
    <source>
        <dbReference type="HAMAP-Rule" id="MF_00541"/>
    </source>
</evidence>